<dbReference type="CDD" id="cd00170">
    <property type="entry name" value="SEC14"/>
    <property type="match status" value="1"/>
</dbReference>
<dbReference type="InterPro" id="IPR036865">
    <property type="entry name" value="CRAL-TRIO_dom_sf"/>
</dbReference>
<dbReference type="SUPFAM" id="SSF52087">
    <property type="entry name" value="CRAL/TRIO domain"/>
    <property type="match status" value="1"/>
</dbReference>
<evidence type="ECO:0000256" key="1">
    <source>
        <dbReference type="SAM" id="MobiDB-lite"/>
    </source>
</evidence>
<dbReference type="GO" id="GO:0008526">
    <property type="term" value="F:phosphatidylinositol transfer activity"/>
    <property type="evidence" value="ECO:0007669"/>
    <property type="project" value="TreeGrafter"/>
</dbReference>
<evidence type="ECO:0000313" key="4">
    <source>
        <dbReference type="Proteomes" id="UP000324897"/>
    </source>
</evidence>
<feature type="region of interest" description="Disordered" evidence="1">
    <location>
        <begin position="1"/>
        <end position="23"/>
    </location>
</feature>
<accession>A0A5J9U4Z5</accession>
<dbReference type="InterPro" id="IPR052578">
    <property type="entry name" value="PI_Transfer_CRAL-TRIO"/>
</dbReference>
<dbReference type="SUPFAM" id="SSF46938">
    <property type="entry name" value="CRAL/TRIO N-terminal domain"/>
    <property type="match status" value="1"/>
</dbReference>
<sequence>MASYLFRSKSEPARQNLPSPEEQQRKINEVREMLGVLTTEMPGFLTDSTIRRFLRVKNWNTVQATKALKETVKWRRQYQPEKIRWEDISESENEAKRAYIADYRDKNGRTVYISKPSVKSLTSTKERIKQAVYNLEILAMDTEGTQEDHVVWLMDFRGWTPSETPIGESRESLHILQNYYPGLIAVAVILKHFVEPTMKERIKFVYSSSPDSQRIMSDLFDLDKLDSAFGGRNTAGLDVIKYGERMRARDQIRGACTHGNGNASSS</sequence>
<dbReference type="InterPro" id="IPR001251">
    <property type="entry name" value="CRAL-TRIO_dom"/>
</dbReference>
<comment type="caution">
    <text evidence="3">The sequence shown here is derived from an EMBL/GenBank/DDBJ whole genome shotgun (WGS) entry which is preliminary data.</text>
</comment>
<dbReference type="Pfam" id="PF00650">
    <property type="entry name" value="CRAL_TRIO"/>
    <property type="match status" value="1"/>
</dbReference>
<reference evidence="3 4" key="1">
    <citation type="journal article" date="2019" name="Sci. Rep.">
        <title>A high-quality genome of Eragrostis curvula grass provides insights into Poaceae evolution and supports new strategies to enhance forage quality.</title>
        <authorList>
            <person name="Carballo J."/>
            <person name="Santos B.A.C.M."/>
            <person name="Zappacosta D."/>
            <person name="Garbus I."/>
            <person name="Selva J.P."/>
            <person name="Gallo C.A."/>
            <person name="Diaz A."/>
            <person name="Albertini E."/>
            <person name="Caccamo M."/>
            <person name="Echenique V."/>
        </authorList>
    </citation>
    <scope>NUCLEOTIDE SEQUENCE [LARGE SCALE GENOMIC DNA]</scope>
    <source>
        <strain evidence="4">cv. Victoria</strain>
        <tissue evidence="3">Leaf</tissue>
    </source>
</reference>
<dbReference type="Gramene" id="TVU18557">
    <property type="protein sequence ID" value="TVU18557"/>
    <property type="gene ID" value="EJB05_34663"/>
</dbReference>
<proteinExistence type="predicted"/>
<dbReference type="SMART" id="SM00516">
    <property type="entry name" value="SEC14"/>
    <property type="match status" value="1"/>
</dbReference>
<dbReference type="InterPro" id="IPR036273">
    <property type="entry name" value="CRAL/TRIO_N_dom_sf"/>
</dbReference>
<keyword evidence="4" id="KW-1185">Reference proteome</keyword>
<dbReference type="PANTHER" id="PTHR45824:SF7">
    <property type="entry name" value="OS05G0267800 PROTEIN"/>
    <property type="match status" value="1"/>
</dbReference>
<gene>
    <name evidence="3" type="ORF">EJB05_34663</name>
</gene>
<dbReference type="OrthoDB" id="75724at2759"/>
<feature type="domain" description="CRAL-TRIO" evidence="2">
    <location>
        <begin position="92"/>
        <end position="234"/>
    </location>
</feature>
<name>A0A5J9U4Z5_9POAL</name>
<dbReference type="AlphaFoldDB" id="A0A5J9U4Z5"/>
<evidence type="ECO:0000313" key="3">
    <source>
        <dbReference type="EMBL" id="TVU18557.1"/>
    </source>
</evidence>
<evidence type="ECO:0000259" key="2">
    <source>
        <dbReference type="SMART" id="SM00516"/>
    </source>
</evidence>
<organism evidence="3 4">
    <name type="scientific">Eragrostis curvula</name>
    <name type="common">weeping love grass</name>
    <dbReference type="NCBI Taxonomy" id="38414"/>
    <lineage>
        <taxon>Eukaryota</taxon>
        <taxon>Viridiplantae</taxon>
        <taxon>Streptophyta</taxon>
        <taxon>Embryophyta</taxon>
        <taxon>Tracheophyta</taxon>
        <taxon>Spermatophyta</taxon>
        <taxon>Magnoliopsida</taxon>
        <taxon>Liliopsida</taxon>
        <taxon>Poales</taxon>
        <taxon>Poaceae</taxon>
        <taxon>PACMAD clade</taxon>
        <taxon>Chloridoideae</taxon>
        <taxon>Eragrostideae</taxon>
        <taxon>Eragrostidinae</taxon>
        <taxon>Eragrostis</taxon>
    </lineage>
</organism>
<dbReference type="Gene3D" id="3.40.525.10">
    <property type="entry name" value="CRAL-TRIO lipid binding domain"/>
    <property type="match status" value="1"/>
</dbReference>
<dbReference type="Proteomes" id="UP000324897">
    <property type="component" value="Chromosome 7"/>
</dbReference>
<protein>
    <recommendedName>
        <fullName evidence="2">CRAL-TRIO domain-containing protein</fullName>
    </recommendedName>
</protein>
<dbReference type="PANTHER" id="PTHR45824">
    <property type="entry name" value="GH16843P"/>
    <property type="match status" value="1"/>
</dbReference>
<dbReference type="EMBL" id="RWGY01000029">
    <property type="protein sequence ID" value="TVU18557.1"/>
    <property type="molecule type" value="Genomic_DNA"/>
</dbReference>